<feature type="transmembrane region" description="Helical" evidence="2">
    <location>
        <begin position="35"/>
        <end position="61"/>
    </location>
</feature>
<dbReference type="AlphaFoldDB" id="A0A5N5CVE0"/>
<comment type="caution">
    <text evidence="3">The sequence shown here is derived from an EMBL/GenBank/DDBJ whole genome shotgun (WGS) entry which is preliminary data.</text>
</comment>
<evidence type="ECO:0000313" key="4">
    <source>
        <dbReference type="Proteomes" id="UP000325902"/>
    </source>
</evidence>
<proteinExistence type="predicted"/>
<sequence>MSAQNTTGVYTGVWTNWSRGRITGSTLTLTAAHGALLIAFLAFFITIITAGLWKIFTYILFHIFSAKAPDARDGLYHQRQAILRNSLNPLSGLIYLARSSWAWRHSAKRMKRRMLPVILFTAICIALFSLASGFSAKVATSFSSEALISSPDCLVVPYQVADESNSFTDKGSRIDAIQQAEFSHDLAIYAKECYSDRPMDAMTPCEKLLKPKLVIHSNTSAACPFSNSICRTNTSNIFLDSGLLDSHEDLGLNAPPEQRFKYRTTAHCAPLNTRGHVEYSATTVDNDTYETAQYLFGGITSNITFEAASSFWQASMYVASVYQLGTSTWSPGNPDGSAWIPIHELKLSDGLLDIIWLTANGIIYEGPVSDPWFKTGADKFSQTNVGMYVRDEPASPMACVQREQYCNPNLPLSQQCTALVDPYEVKDHVLGLWGNDPDSQNAMAWIMMTKDRCSFTFARITGVLRDASLLASLSMDRIGFQKALPDDQWHAEVRFWFSVKLAGLQRMFLSLARTPDNSSASVYGGLPEETVASASKRLCGNQKILSADHTSFNFAILVAIFVAGTLIVAIGWNLDRLYNLYARCRDRRRRKNNDTLPLSLAGTAYAQLEWWASDALQLQRLAHEMVGSGTWGGRLDSAPVTTGCDEKLATLDFDEERRRPLLKPLCGNGGASDSDTPSQNVESKDGETDGDGGSVRAGNAAHSSAMSV</sequence>
<evidence type="ECO:0000256" key="1">
    <source>
        <dbReference type="SAM" id="MobiDB-lite"/>
    </source>
</evidence>
<protein>
    <submittedName>
        <fullName evidence="3">Uncharacterized protein</fullName>
    </submittedName>
</protein>
<evidence type="ECO:0000256" key="2">
    <source>
        <dbReference type="SAM" id="Phobius"/>
    </source>
</evidence>
<accession>A0A5N5CVE0</accession>
<keyword evidence="2" id="KW-0472">Membrane</keyword>
<gene>
    <name evidence="3" type="ORF">DBV05_g12007</name>
</gene>
<feature type="transmembrane region" description="Helical" evidence="2">
    <location>
        <begin position="114"/>
        <end position="134"/>
    </location>
</feature>
<reference evidence="3 4" key="1">
    <citation type="journal article" date="2019" name="Sci. Rep.">
        <title>A multi-omics analysis of the grapevine pathogen Lasiodiplodia theobromae reveals that temperature affects the expression of virulence- and pathogenicity-related genes.</title>
        <authorList>
            <person name="Felix C."/>
            <person name="Meneses R."/>
            <person name="Goncalves M.F.M."/>
            <person name="Tilleman L."/>
            <person name="Duarte A.S."/>
            <person name="Jorrin-Novo J.V."/>
            <person name="Van de Peer Y."/>
            <person name="Deforce D."/>
            <person name="Van Nieuwerburgh F."/>
            <person name="Esteves A.C."/>
            <person name="Alves A."/>
        </authorList>
    </citation>
    <scope>NUCLEOTIDE SEQUENCE [LARGE SCALE GENOMIC DNA]</scope>
    <source>
        <strain evidence="3 4">LA-SOL3</strain>
    </source>
</reference>
<name>A0A5N5CVE0_9PEZI</name>
<keyword evidence="4" id="KW-1185">Reference proteome</keyword>
<evidence type="ECO:0000313" key="3">
    <source>
        <dbReference type="EMBL" id="KAB2569318.1"/>
    </source>
</evidence>
<feature type="transmembrane region" description="Helical" evidence="2">
    <location>
        <begin position="552"/>
        <end position="574"/>
    </location>
</feature>
<feature type="region of interest" description="Disordered" evidence="1">
    <location>
        <begin position="662"/>
        <end position="708"/>
    </location>
</feature>
<organism evidence="3 4">
    <name type="scientific">Lasiodiplodia theobromae</name>
    <dbReference type="NCBI Taxonomy" id="45133"/>
    <lineage>
        <taxon>Eukaryota</taxon>
        <taxon>Fungi</taxon>
        <taxon>Dikarya</taxon>
        <taxon>Ascomycota</taxon>
        <taxon>Pezizomycotina</taxon>
        <taxon>Dothideomycetes</taxon>
        <taxon>Dothideomycetes incertae sedis</taxon>
        <taxon>Botryosphaeriales</taxon>
        <taxon>Botryosphaeriaceae</taxon>
        <taxon>Lasiodiplodia</taxon>
    </lineage>
</organism>
<feature type="compositionally biased region" description="Polar residues" evidence="1">
    <location>
        <begin position="671"/>
        <end position="681"/>
    </location>
</feature>
<dbReference type="OrthoDB" id="3540210at2759"/>
<keyword evidence="2" id="KW-0812">Transmembrane</keyword>
<dbReference type="Proteomes" id="UP000325902">
    <property type="component" value="Unassembled WGS sequence"/>
</dbReference>
<keyword evidence="2" id="KW-1133">Transmembrane helix</keyword>
<dbReference type="EMBL" id="VCHE01000203">
    <property type="protein sequence ID" value="KAB2569318.1"/>
    <property type="molecule type" value="Genomic_DNA"/>
</dbReference>